<feature type="compositionally biased region" description="Basic and acidic residues" evidence="1">
    <location>
        <begin position="39"/>
        <end position="48"/>
    </location>
</feature>
<evidence type="ECO:0000256" key="1">
    <source>
        <dbReference type="SAM" id="MobiDB-lite"/>
    </source>
</evidence>
<protein>
    <submittedName>
        <fullName evidence="2">Uncharacterized protein</fullName>
    </submittedName>
</protein>
<keyword evidence="3" id="KW-1185">Reference proteome</keyword>
<reference evidence="2 3" key="1">
    <citation type="submission" date="2019-03" db="EMBL/GenBank/DDBJ databases">
        <title>First draft genome of Liparis tanakae, snailfish: a comprehensive survey of snailfish specific genes.</title>
        <authorList>
            <person name="Kim W."/>
            <person name="Song I."/>
            <person name="Jeong J.-H."/>
            <person name="Kim D."/>
            <person name="Kim S."/>
            <person name="Ryu S."/>
            <person name="Song J.Y."/>
            <person name="Lee S.K."/>
        </authorList>
    </citation>
    <scope>NUCLEOTIDE SEQUENCE [LARGE SCALE GENOMIC DNA]</scope>
    <source>
        <tissue evidence="2">Muscle</tissue>
    </source>
</reference>
<name>A0A4Z2FU71_9TELE</name>
<feature type="region of interest" description="Disordered" evidence="1">
    <location>
        <begin position="26"/>
        <end position="48"/>
    </location>
</feature>
<proteinExistence type="predicted"/>
<comment type="caution">
    <text evidence="2">The sequence shown here is derived from an EMBL/GenBank/DDBJ whole genome shotgun (WGS) entry which is preliminary data.</text>
</comment>
<sequence>MTALTHSCSASLACHFHSVRRRAAGFMGSRGPSTAGRGRSRDELRSKPHSIEWPQEVSRLTWQWDVWMLDKGCQLSASSNASVHGAVV</sequence>
<dbReference type="AlphaFoldDB" id="A0A4Z2FU71"/>
<dbReference type="EMBL" id="SRLO01000912">
    <property type="protein sequence ID" value="TNN44323.1"/>
    <property type="molecule type" value="Genomic_DNA"/>
</dbReference>
<organism evidence="2 3">
    <name type="scientific">Liparis tanakae</name>
    <name type="common">Tanaka's snailfish</name>
    <dbReference type="NCBI Taxonomy" id="230148"/>
    <lineage>
        <taxon>Eukaryota</taxon>
        <taxon>Metazoa</taxon>
        <taxon>Chordata</taxon>
        <taxon>Craniata</taxon>
        <taxon>Vertebrata</taxon>
        <taxon>Euteleostomi</taxon>
        <taxon>Actinopterygii</taxon>
        <taxon>Neopterygii</taxon>
        <taxon>Teleostei</taxon>
        <taxon>Neoteleostei</taxon>
        <taxon>Acanthomorphata</taxon>
        <taxon>Eupercaria</taxon>
        <taxon>Perciformes</taxon>
        <taxon>Cottioidei</taxon>
        <taxon>Cottales</taxon>
        <taxon>Liparidae</taxon>
        <taxon>Liparis</taxon>
    </lineage>
</organism>
<evidence type="ECO:0000313" key="3">
    <source>
        <dbReference type="Proteomes" id="UP000314294"/>
    </source>
</evidence>
<accession>A0A4Z2FU71</accession>
<dbReference type="Proteomes" id="UP000314294">
    <property type="component" value="Unassembled WGS sequence"/>
</dbReference>
<gene>
    <name evidence="2" type="ORF">EYF80_045486</name>
</gene>
<evidence type="ECO:0000313" key="2">
    <source>
        <dbReference type="EMBL" id="TNN44323.1"/>
    </source>
</evidence>